<evidence type="ECO:0000313" key="3">
    <source>
        <dbReference type="Proteomes" id="UP000632322"/>
    </source>
</evidence>
<dbReference type="Pfam" id="PF21805">
    <property type="entry name" value="Imm5_like"/>
    <property type="match status" value="1"/>
</dbReference>
<dbReference type="Proteomes" id="UP000632322">
    <property type="component" value="Unassembled WGS sequence"/>
</dbReference>
<evidence type="ECO:0000313" key="2">
    <source>
        <dbReference type="EMBL" id="GGC30498.1"/>
    </source>
</evidence>
<dbReference type="EMBL" id="BMJG01000002">
    <property type="protein sequence ID" value="GGC30498.1"/>
    <property type="molecule type" value="Genomic_DNA"/>
</dbReference>
<organism evidence="2 3">
    <name type="scientific">Brevibacterium sediminis</name>
    <dbReference type="NCBI Taxonomy" id="1857024"/>
    <lineage>
        <taxon>Bacteria</taxon>
        <taxon>Bacillati</taxon>
        <taxon>Actinomycetota</taxon>
        <taxon>Actinomycetes</taxon>
        <taxon>Micrococcales</taxon>
        <taxon>Brevibacteriaceae</taxon>
        <taxon>Brevibacterium</taxon>
    </lineage>
</organism>
<dbReference type="InterPro" id="IPR048667">
    <property type="entry name" value="Imm5-like"/>
</dbReference>
<accession>A0ABQ1LZY9</accession>
<evidence type="ECO:0000259" key="1">
    <source>
        <dbReference type="Pfam" id="PF21805"/>
    </source>
</evidence>
<protein>
    <recommendedName>
        <fullName evidence="1">Imm-5-like domain-containing protein</fullName>
    </recommendedName>
</protein>
<feature type="domain" description="Imm-5-like" evidence="1">
    <location>
        <begin position="55"/>
        <end position="181"/>
    </location>
</feature>
<proteinExistence type="predicted"/>
<name>A0ABQ1LZY9_9MICO</name>
<comment type="caution">
    <text evidence="2">The sequence shown here is derived from an EMBL/GenBank/DDBJ whole genome shotgun (WGS) entry which is preliminary data.</text>
</comment>
<reference evidence="3" key="1">
    <citation type="journal article" date="2019" name="Int. J. Syst. Evol. Microbiol.">
        <title>The Global Catalogue of Microorganisms (GCM) 10K type strain sequencing project: providing services to taxonomists for standard genome sequencing and annotation.</title>
        <authorList>
            <consortium name="The Broad Institute Genomics Platform"/>
            <consortium name="The Broad Institute Genome Sequencing Center for Infectious Disease"/>
            <person name="Wu L."/>
            <person name="Ma J."/>
        </authorList>
    </citation>
    <scope>NUCLEOTIDE SEQUENCE [LARGE SCALE GENOMIC DNA]</scope>
    <source>
        <strain evidence="3">CGMCC 1.15472</strain>
    </source>
</reference>
<sequence>MRWGQAPTGGATTIGNCERLHASPLATAVDFRPVPVILPEVRDPRVITIRRGGSLTDSDHHFLALWAADCAEHVLPVFEAVCPEDERPREAIAAARAWAAGEMPMMEARALGGHAMGAARPLRGPARFAAYAAGQAACVGHVAEHNLGAAAYAIKAARGASGKDLGAGLGERDWQRDRLPNEVRELVLEDQARRDAICCSVFSA</sequence>
<gene>
    <name evidence="2" type="ORF">GCM10010974_11310</name>
</gene>
<keyword evidence="3" id="KW-1185">Reference proteome</keyword>